<evidence type="ECO:0000313" key="5">
    <source>
        <dbReference type="EMBL" id="TLX41400.1"/>
    </source>
</evidence>
<keyword evidence="3" id="KW-0813">Transport</keyword>
<protein>
    <submittedName>
        <fullName evidence="5">ABC transporter substrate-binding protein</fullName>
    </submittedName>
</protein>
<keyword evidence="2" id="KW-0732">Signal</keyword>
<dbReference type="GeneID" id="95775385"/>
<comment type="similarity">
    <text evidence="1">Belongs to the leucine-binding protein family.</text>
</comment>
<evidence type="ECO:0000259" key="4">
    <source>
        <dbReference type="Pfam" id="PF13458"/>
    </source>
</evidence>
<dbReference type="SUPFAM" id="SSF53822">
    <property type="entry name" value="Periplasmic binding protein-like I"/>
    <property type="match status" value="1"/>
</dbReference>
<keyword evidence="3" id="KW-0029">Amino-acid transport</keyword>
<evidence type="ECO:0000256" key="1">
    <source>
        <dbReference type="ARBA" id="ARBA00010062"/>
    </source>
</evidence>
<evidence type="ECO:0000313" key="6">
    <source>
        <dbReference type="Proteomes" id="UP000305131"/>
    </source>
</evidence>
<dbReference type="PANTHER" id="PTHR30483">
    <property type="entry name" value="LEUCINE-SPECIFIC-BINDING PROTEIN"/>
    <property type="match status" value="1"/>
</dbReference>
<evidence type="ECO:0000256" key="2">
    <source>
        <dbReference type="ARBA" id="ARBA00022729"/>
    </source>
</evidence>
<dbReference type="InterPro" id="IPR028081">
    <property type="entry name" value="Leu-bd"/>
</dbReference>
<gene>
    <name evidence="5" type="ORF">FBQ73_18210</name>
</gene>
<dbReference type="CDD" id="cd06327">
    <property type="entry name" value="PBP1_SBP-like"/>
    <property type="match status" value="1"/>
</dbReference>
<name>A0A6C1KB69_XANAU</name>
<dbReference type="Pfam" id="PF13458">
    <property type="entry name" value="Peripla_BP_6"/>
    <property type="match status" value="1"/>
</dbReference>
<dbReference type="OrthoDB" id="7235949at2"/>
<dbReference type="RefSeq" id="WP_138400914.1">
    <property type="nucleotide sequence ID" value="NZ_JBAFVI010000006.1"/>
</dbReference>
<reference evidence="5 6" key="1">
    <citation type="submission" date="2019-05" db="EMBL/GenBank/DDBJ databases">
        <authorList>
            <person name="Zhou X."/>
        </authorList>
    </citation>
    <scope>NUCLEOTIDE SEQUENCE [LARGE SCALE GENOMIC DNA]</scope>
    <source>
        <strain evidence="5 6">DSM 432</strain>
    </source>
</reference>
<dbReference type="PANTHER" id="PTHR30483:SF6">
    <property type="entry name" value="PERIPLASMIC BINDING PROTEIN OF ABC TRANSPORTER FOR NATURAL AMINO ACIDS"/>
    <property type="match status" value="1"/>
</dbReference>
<dbReference type="Gene3D" id="3.40.50.2300">
    <property type="match status" value="2"/>
</dbReference>
<evidence type="ECO:0000256" key="3">
    <source>
        <dbReference type="ARBA" id="ARBA00022970"/>
    </source>
</evidence>
<dbReference type="Proteomes" id="UP000305131">
    <property type="component" value="Unassembled WGS sequence"/>
</dbReference>
<proteinExistence type="inferred from homology"/>
<dbReference type="InterPro" id="IPR051010">
    <property type="entry name" value="BCAA_transport"/>
</dbReference>
<accession>A0A6C1KB69</accession>
<organism evidence="5 6">
    <name type="scientific">Xanthobacter autotrophicus</name>
    <dbReference type="NCBI Taxonomy" id="280"/>
    <lineage>
        <taxon>Bacteria</taxon>
        <taxon>Pseudomonadati</taxon>
        <taxon>Pseudomonadota</taxon>
        <taxon>Alphaproteobacteria</taxon>
        <taxon>Hyphomicrobiales</taxon>
        <taxon>Xanthobacteraceae</taxon>
        <taxon>Xanthobacter</taxon>
    </lineage>
</organism>
<dbReference type="AlphaFoldDB" id="A0A6C1KB69"/>
<feature type="domain" description="Leucine-binding protein" evidence="4">
    <location>
        <begin position="38"/>
        <end position="375"/>
    </location>
</feature>
<dbReference type="InterPro" id="IPR028082">
    <property type="entry name" value="Peripla_BP_I"/>
</dbReference>
<comment type="caution">
    <text evidence="5">The sequence shown here is derived from an EMBL/GenBank/DDBJ whole genome shotgun (WGS) entry which is preliminary data.</text>
</comment>
<sequence>MFANESVKKRLGLAVLYTAVGAVALAGACVAEPSNGVVRIGVLNDQAGPYSDPQGPGSVASARLAIEDFGRKVLGKPVELVVGDHQNKADIGASIARKWIDVDGVDALVDFGNSAVSLAVQDLAKNKAVILNVSSVTDKLFGENCSPTGFVWNYDSSTIANAMGRATVKSGGDSWFLIVADYSFGHSLQQQIERVVVPAGGRIVGVARHPVTTTDFSAYLVQAQASKAKVIALLNAADNTINSIKQAGEFGIVEGGQKLAATAFYFTNVHSLGLKTAQGLQFVAPFYWDQDDASREFTRRWRAERGTTNAPTHLQAGVYSAVLAYLRAVEAVGTDDPVKVSEKIRELPVNDFYARGAKVRADGRLMKGMTLYEVKSPADSNGPWDYLKAVREMPAEEIIRPLSESNCPYASAR</sequence>
<dbReference type="GO" id="GO:0006865">
    <property type="term" value="P:amino acid transport"/>
    <property type="evidence" value="ECO:0007669"/>
    <property type="project" value="UniProtKB-KW"/>
</dbReference>
<dbReference type="EMBL" id="VAUP01000037">
    <property type="protein sequence ID" value="TLX41400.1"/>
    <property type="molecule type" value="Genomic_DNA"/>
</dbReference>